<evidence type="ECO:0000259" key="6">
    <source>
        <dbReference type="Pfam" id="PF04542"/>
    </source>
</evidence>
<evidence type="ECO:0000313" key="8">
    <source>
        <dbReference type="EMBL" id="GET23449.1"/>
    </source>
</evidence>
<dbReference type="AlphaFoldDB" id="A0A2P8CG12"/>
<dbReference type="CDD" id="cd06171">
    <property type="entry name" value="Sigma70_r4"/>
    <property type="match status" value="1"/>
</dbReference>
<dbReference type="SUPFAM" id="SSF88946">
    <property type="entry name" value="Sigma2 domain of RNA polymerase sigma factors"/>
    <property type="match status" value="1"/>
</dbReference>
<keyword evidence="3" id="KW-0731">Sigma factor</keyword>
<evidence type="ECO:0000256" key="3">
    <source>
        <dbReference type="ARBA" id="ARBA00023082"/>
    </source>
</evidence>
<dbReference type="InterPro" id="IPR039425">
    <property type="entry name" value="RNA_pol_sigma-70-like"/>
</dbReference>
<name>A0A2P8CG12_9BACT</name>
<dbReference type="InterPro" id="IPR013249">
    <property type="entry name" value="RNA_pol_sigma70_r4_t2"/>
</dbReference>
<feature type="domain" description="RNA polymerase sigma-70 region 2" evidence="6">
    <location>
        <begin position="27"/>
        <end position="95"/>
    </location>
</feature>
<dbReference type="RefSeq" id="WP_106541733.1">
    <property type="nucleotide sequence ID" value="NZ_BLAU01000001.1"/>
</dbReference>
<dbReference type="Gene3D" id="1.10.1740.10">
    <property type="match status" value="1"/>
</dbReference>
<sequence length="197" mass="23265">MVEIKQLDDHALVQKFVDGEHECLEILITRHKNRIYTYIFMIVKNHAVAEDIFQDTFIKVIQSLKKGRYTENGKFVSWAIRIAHNLIIDYFRKEKHLSTVSNDESEVDIFNSPKFSDMNIEDDLVSEQIFREVRHLIDELPDDQRQVVIMRHYLGFSFREIAEHSGVSINTALGRMRYALINLRKLIEERQLNLTLS</sequence>
<evidence type="ECO:0000313" key="9">
    <source>
        <dbReference type="EMBL" id="PSK83908.1"/>
    </source>
</evidence>
<dbReference type="Proteomes" id="UP000396862">
    <property type="component" value="Unassembled WGS sequence"/>
</dbReference>
<dbReference type="Pfam" id="PF04542">
    <property type="entry name" value="Sigma70_r2"/>
    <property type="match status" value="1"/>
</dbReference>
<evidence type="ECO:0000256" key="4">
    <source>
        <dbReference type="ARBA" id="ARBA00023125"/>
    </source>
</evidence>
<dbReference type="Pfam" id="PF08281">
    <property type="entry name" value="Sigma70_r4_2"/>
    <property type="match status" value="1"/>
</dbReference>
<dbReference type="InterPro" id="IPR007627">
    <property type="entry name" value="RNA_pol_sigma70_r2"/>
</dbReference>
<organism evidence="9 10">
    <name type="scientific">Prolixibacter denitrificans</name>
    <dbReference type="NCBI Taxonomy" id="1541063"/>
    <lineage>
        <taxon>Bacteria</taxon>
        <taxon>Pseudomonadati</taxon>
        <taxon>Bacteroidota</taxon>
        <taxon>Bacteroidia</taxon>
        <taxon>Marinilabiliales</taxon>
        <taxon>Prolixibacteraceae</taxon>
        <taxon>Prolixibacter</taxon>
    </lineage>
</organism>
<dbReference type="NCBIfam" id="TIGR02937">
    <property type="entry name" value="sigma70-ECF"/>
    <property type="match status" value="1"/>
</dbReference>
<evidence type="ECO:0000313" key="11">
    <source>
        <dbReference type="Proteomes" id="UP000396862"/>
    </source>
</evidence>
<evidence type="ECO:0000256" key="5">
    <source>
        <dbReference type="ARBA" id="ARBA00023163"/>
    </source>
</evidence>
<reference evidence="9 10" key="1">
    <citation type="submission" date="2018-03" db="EMBL/GenBank/DDBJ databases">
        <title>Genomic Encyclopedia of Archaeal and Bacterial Type Strains, Phase II (KMG-II): from individual species to whole genera.</title>
        <authorList>
            <person name="Goeker M."/>
        </authorList>
    </citation>
    <scope>NUCLEOTIDE SEQUENCE [LARGE SCALE GENOMIC DNA]</scope>
    <source>
        <strain evidence="9 10">DSM 27267</strain>
    </source>
</reference>
<dbReference type="EMBL" id="BLAU01000001">
    <property type="protein sequence ID" value="GET23449.1"/>
    <property type="molecule type" value="Genomic_DNA"/>
</dbReference>
<proteinExistence type="inferred from homology"/>
<dbReference type="GO" id="GO:0006352">
    <property type="term" value="P:DNA-templated transcription initiation"/>
    <property type="evidence" value="ECO:0007669"/>
    <property type="project" value="InterPro"/>
</dbReference>
<evidence type="ECO:0000256" key="1">
    <source>
        <dbReference type="ARBA" id="ARBA00010641"/>
    </source>
</evidence>
<reference evidence="8 11" key="2">
    <citation type="submission" date="2019-10" db="EMBL/GenBank/DDBJ databases">
        <title>Prolixibacter strains distinguished by the presence of nitrate reductase genes were adept at nitrate-dependent anaerobic corrosion of metallic iron and carbon steel.</title>
        <authorList>
            <person name="Iino T."/>
            <person name="Shono N."/>
            <person name="Ito K."/>
            <person name="Nakamura R."/>
            <person name="Sueoka K."/>
            <person name="Harayama S."/>
            <person name="Ohkuma M."/>
        </authorList>
    </citation>
    <scope>NUCLEOTIDE SEQUENCE [LARGE SCALE GENOMIC DNA]</scope>
    <source>
        <strain evidence="8 11">MIC1-1</strain>
    </source>
</reference>
<comment type="caution">
    <text evidence="9">The sequence shown here is derived from an EMBL/GenBank/DDBJ whole genome shotgun (WGS) entry which is preliminary data.</text>
</comment>
<keyword evidence="5" id="KW-0804">Transcription</keyword>
<dbReference type="InterPro" id="IPR013324">
    <property type="entry name" value="RNA_pol_sigma_r3/r4-like"/>
</dbReference>
<dbReference type="OrthoDB" id="9790423at2"/>
<dbReference type="InterPro" id="IPR014284">
    <property type="entry name" value="RNA_pol_sigma-70_dom"/>
</dbReference>
<gene>
    <name evidence="9" type="ORF">CLV93_103326</name>
    <name evidence="8" type="ORF">JCM18694_36950</name>
</gene>
<keyword evidence="4" id="KW-0238">DNA-binding</keyword>
<feature type="domain" description="RNA polymerase sigma factor 70 region 4 type 2" evidence="7">
    <location>
        <begin position="131"/>
        <end position="171"/>
    </location>
</feature>
<dbReference type="InterPro" id="IPR013325">
    <property type="entry name" value="RNA_pol_sigma_r2"/>
</dbReference>
<dbReference type="GO" id="GO:0016987">
    <property type="term" value="F:sigma factor activity"/>
    <property type="evidence" value="ECO:0007669"/>
    <property type="project" value="UniProtKB-KW"/>
</dbReference>
<dbReference type="Proteomes" id="UP000240621">
    <property type="component" value="Unassembled WGS sequence"/>
</dbReference>
<evidence type="ECO:0000313" key="10">
    <source>
        <dbReference type="Proteomes" id="UP000240621"/>
    </source>
</evidence>
<comment type="similarity">
    <text evidence="1">Belongs to the sigma-70 factor family. ECF subfamily.</text>
</comment>
<dbReference type="Gene3D" id="1.10.10.10">
    <property type="entry name" value="Winged helix-like DNA-binding domain superfamily/Winged helix DNA-binding domain"/>
    <property type="match status" value="1"/>
</dbReference>
<keyword evidence="2" id="KW-0805">Transcription regulation</keyword>
<evidence type="ECO:0000259" key="7">
    <source>
        <dbReference type="Pfam" id="PF08281"/>
    </source>
</evidence>
<dbReference type="EMBL" id="PYGC01000003">
    <property type="protein sequence ID" value="PSK83908.1"/>
    <property type="molecule type" value="Genomic_DNA"/>
</dbReference>
<dbReference type="SUPFAM" id="SSF88659">
    <property type="entry name" value="Sigma3 and sigma4 domains of RNA polymerase sigma factors"/>
    <property type="match status" value="1"/>
</dbReference>
<dbReference type="InterPro" id="IPR036388">
    <property type="entry name" value="WH-like_DNA-bd_sf"/>
</dbReference>
<evidence type="ECO:0000256" key="2">
    <source>
        <dbReference type="ARBA" id="ARBA00023015"/>
    </source>
</evidence>
<keyword evidence="11" id="KW-1185">Reference proteome</keyword>
<protein>
    <submittedName>
        <fullName evidence="9">RNA polymerase sigma-70 factor (ECF subfamily)</fullName>
    </submittedName>
    <submittedName>
        <fullName evidence="8">RNA polymerase subunit sigma-24</fullName>
    </submittedName>
</protein>
<accession>A0A2P8CG12</accession>
<dbReference type="PANTHER" id="PTHR43133">
    <property type="entry name" value="RNA POLYMERASE ECF-TYPE SIGMA FACTO"/>
    <property type="match status" value="1"/>
</dbReference>
<dbReference type="PANTHER" id="PTHR43133:SF8">
    <property type="entry name" value="RNA POLYMERASE SIGMA FACTOR HI_1459-RELATED"/>
    <property type="match status" value="1"/>
</dbReference>
<dbReference type="GO" id="GO:0003677">
    <property type="term" value="F:DNA binding"/>
    <property type="evidence" value="ECO:0007669"/>
    <property type="project" value="UniProtKB-KW"/>
</dbReference>